<evidence type="ECO:0000259" key="6">
    <source>
        <dbReference type="Pfam" id="PF01494"/>
    </source>
</evidence>
<dbReference type="Proteomes" id="UP000800040">
    <property type="component" value="Unassembled WGS sequence"/>
</dbReference>
<dbReference type="InterPro" id="IPR050493">
    <property type="entry name" value="FAD-dep_Monooxygenase_BioMet"/>
</dbReference>
<comment type="similarity">
    <text evidence="1">Belongs to the paxM FAD-dependent monooxygenase family.</text>
</comment>
<dbReference type="PANTHER" id="PTHR13789:SF147">
    <property type="entry name" value="PUTATIVE (AFU_ORTHOLOGUE AFUA_2G01950)-RELATED"/>
    <property type="match status" value="1"/>
</dbReference>
<evidence type="ECO:0000256" key="2">
    <source>
        <dbReference type="ARBA" id="ARBA00022630"/>
    </source>
</evidence>
<dbReference type="InterPro" id="IPR002938">
    <property type="entry name" value="FAD-bd"/>
</dbReference>
<dbReference type="SUPFAM" id="SSF54373">
    <property type="entry name" value="FAD-linked reductases, C-terminal domain"/>
    <property type="match status" value="1"/>
</dbReference>
<dbReference type="Pfam" id="PF01494">
    <property type="entry name" value="FAD_binding_3"/>
    <property type="match status" value="1"/>
</dbReference>
<reference evidence="7" key="1">
    <citation type="submission" date="2020-01" db="EMBL/GenBank/DDBJ databases">
        <authorList>
            <consortium name="DOE Joint Genome Institute"/>
            <person name="Haridas S."/>
            <person name="Albert R."/>
            <person name="Binder M."/>
            <person name="Bloem J."/>
            <person name="Labutti K."/>
            <person name="Salamov A."/>
            <person name="Andreopoulos B."/>
            <person name="Baker S.E."/>
            <person name="Barry K."/>
            <person name="Bills G."/>
            <person name="Bluhm B.H."/>
            <person name="Cannon C."/>
            <person name="Castanera R."/>
            <person name="Culley D.E."/>
            <person name="Daum C."/>
            <person name="Ezra D."/>
            <person name="Gonzalez J.B."/>
            <person name="Henrissat B."/>
            <person name="Kuo A."/>
            <person name="Liang C."/>
            <person name="Lipzen A."/>
            <person name="Lutzoni F."/>
            <person name="Magnuson J."/>
            <person name="Mondo S."/>
            <person name="Nolan M."/>
            <person name="Ohm R."/>
            <person name="Pangilinan J."/>
            <person name="Park H.-J."/>
            <person name="Ramirez L."/>
            <person name="Alfaro M."/>
            <person name="Sun H."/>
            <person name="Tritt A."/>
            <person name="Yoshinaga Y."/>
            <person name="Zwiers L.-H."/>
            <person name="Turgeon B.G."/>
            <person name="Goodwin S.B."/>
            <person name="Spatafora J.W."/>
            <person name="Crous P.W."/>
            <person name="Grigoriev I.V."/>
        </authorList>
    </citation>
    <scope>NUCLEOTIDE SEQUENCE</scope>
    <source>
        <strain evidence="7">P77</strain>
    </source>
</reference>
<dbReference type="PRINTS" id="PR00420">
    <property type="entry name" value="RNGMNOXGNASE"/>
</dbReference>
<evidence type="ECO:0000256" key="4">
    <source>
        <dbReference type="ARBA" id="ARBA00023002"/>
    </source>
</evidence>
<sequence>MAENIRIAIVGAGMGGLAAALSLAKAGHKNITVYENATNMGFVGAGIQLAPNMARILDQLGCWGPIRDEAVQCANTSIREGSTDKELGFVDLGYVREKYGYPHMVGHRASLANGLYDGCKKESGITFKLGNIVTDVRFLPKPTFTVTPSSGTGSPQTVECDILLGADGVKSNTRVAMLKELGHTGSARDSGQAAYRIMLTREQMQHDPELVKLLDSDTVTRWIGEKKHIIAYPIHNKQIYNLSTAQPDTNFAGAPDAQYTTKGSKKAMLDYYGDFCPMIHRMLDLVPEGEVVEWKLRVHDPLQTWVHGATALMGDACHPTLPHMAQGAAQAIEDGAVLGVVLNPGRIADGKPATIEYALRLYEKLRKPRAEALVELAAENGRAMHLGTGKAKEERDKMFAALKSGAGTVPDKWADADIQAQVYGVNVIAEAEELCQKEGLGSKL</sequence>
<keyword evidence="4" id="KW-0560">Oxidoreductase</keyword>
<dbReference type="AlphaFoldDB" id="A0A6A5KB33"/>
<name>A0A6A5KB33_9PLEO</name>
<evidence type="ECO:0000256" key="5">
    <source>
        <dbReference type="ARBA" id="ARBA00023033"/>
    </source>
</evidence>
<dbReference type="Gene3D" id="3.50.50.60">
    <property type="entry name" value="FAD/NAD(P)-binding domain"/>
    <property type="match status" value="1"/>
</dbReference>
<accession>A0A6A5KB33</accession>
<protein>
    <submittedName>
        <fullName evidence="7">FAD/NAD(P)-binding domain-containing protein</fullName>
    </submittedName>
</protein>
<organism evidence="7 8">
    <name type="scientific">Decorospora gaudefroyi</name>
    <dbReference type="NCBI Taxonomy" id="184978"/>
    <lineage>
        <taxon>Eukaryota</taxon>
        <taxon>Fungi</taxon>
        <taxon>Dikarya</taxon>
        <taxon>Ascomycota</taxon>
        <taxon>Pezizomycotina</taxon>
        <taxon>Dothideomycetes</taxon>
        <taxon>Pleosporomycetidae</taxon>
        <taxon>Pleosporales</taxon>
        <taxon>Pleosporineae</taxon>
        <taxon>Pleosporaceae</taxon>
        <taxon>Decorospora</taxon>
    </lineage>
</organism>
<dbReference type="PANTHER" id="PTHR13789">
    <property type="entry name" value="MONOOXYGENASE"/>
    <property type="match status" value="1"/>
</dbReference>
<dbReference type="GO" id="GO:0004497">
    <property type="term" value="F:monooxygenase activity"/>
    <property type="evidence" value="ECO:0007669"/>
    <property type="project" value="UniProtKB-KW"/>
</dbReference>
<proteinExistence type="inferred from homology"/>
<feature type="domain" description="FAD-binding" evidence="6">
    <location>
        <begin position="6"/>
        <end position="375"/>
    </location>
</feature>
<evidence type="ECO:0000313" key="8">
    <source>
        <dbReference type="Proteomes" id="UP000800040"/>
    </source>
</evidence>
<evidence type="ECO:0000313" key="7">
    <source>
        <dbReference type="EMBL" id="KAF1833510.1"/>
    </source>
</evidence>
<dbReference type="SUPFAM" id="SSF51905">
    <property type="entry name" value="FAD/NAD(P)-binding domain"/>
    <property type="match status" value="1"/>
</dbReference>
<gene>
    <name evidence="7" type="ORF">BDW02DRAFT_569947</name>
</gene>
<evidence type="ECO:0000256" key="3">
    <source>
        <dbReference type="ARBA" id="ARBA00022827"/>
    </source>
</evidence>
<keyword evidence="8" id="KW-1185">Reference proteome</keyword>
<keyword evidence="2" id="KW-0285">Flavoprotein</keyword>
<evidence type="ECO:0000256" key="1">
    <source>
        <dbReference type="ARBA" id="ARBA00007992"/>
    </source>
</evidence>
<dbReference type="OrthoDB" id="1878542at2759"/>
<keyword evidence="3" id="KW-0274">FAD</keyword>
<dbReference type="EMBL" id="ML975317">
    <property type="protein sequence ID" value="KAF1833510.1"/>
    <property type="molecule type" value="Genomic_DNA"/>
</dbReference>
<keyword evidence="5" id="KW-0503">Monooxygenase</keyword>
<dbReference type="GO" id="GO:0071949">
    <property type="term" value="F:FAD binding"/>
    <property type="evidence" value="ECO:0007669"/>
    <property type="project" value="InterPro"/>
</dbReference>
<dbReference type="FunFam" id="3.50.50.60:FF:000115">
    <property type="entry name" value="Salicylate hydroxylase, putative"/>
    <property type="match status" value="1"/>
</dbReference>
<dbReference type="InterPro" id="IPR036188">
    <property type="entry name" value="FAD/NAD-bd_sf"/>
</dbReference>